<gene>
    <name evidence="3" type="ORF">J4032_00590</name>
</gene>
<dbReference type="Gene3D" id="3.40.50.410">
    <property type="entry name" value="von Willebrand factor, type A domain"/>
    <property type="match status" value="1"/>
</dbReference>
<feature type="region of interest" description="Disordered" evidence="1">
    <location>
        <begin position="264"/>
        <end position="319"/>
    </location>
</feature>
<organism evidence="3 4">
    <name type="scientific">Streptomyces formicae</name>
    <dbReference type="NCBI Taxonomy" id="1616117"/>
    <lineage>
        <taxon>Bacteria</taxon>
        <taxon>Bacillati</taxon>
        <taxon>Actinomycetota</taxon>
        <taxon>Actinomycetes</taxon>
        <taxon>Kitasatosporales</taxon>
        <taxon>Streptomycetaceae</taxon>
        <taxon>Streptomyces</taxon>
    </lineage>
</organism>
<dbReference type="Pfam" id="PF10138">
    <property type="entry name" value="vWA-TerF-like"/>
    <property type="match status" value="1"/>
</dbReference>
<dbReference type="CDD" id="cd00198">
    <property type="entry name" value="vWFA"/>
    <property type="match status" value="1"/>
</dbReference>
<name>A0ABY3WI52_9ACTN</name>
<dbReference type="PROSITE" id="PS50234">
    <property type="entry name" value="VWFA"/>
    <property type="match status" value="1"/>
</dbReference>
<dbReference type="RefSeq" id="WP_242328695.1">
    <property type="nucleotide sequence ID" value="NZ_CP071872.1"/>
</dbReference>
<proteinExistence type="predicted"/>
<dbReference type="InterPro" id="IPR019303">
    <property type="entry name" value="vWA_TerF_C"/>
</dbReference>
<keyword evidence="4" id="KW-1185">Reference proteome</keyword>
<feature type="compositionally biased region" description="Low complexity" evidence="1">
    <location>
        <begin position="65"/>
        <end position="109"/>
    </location>
</feature>
<dbReference type="Proteomes" id="UP000828924">
    <property type="component" value="Chromosome"/>
</dbReference>
<dbReference type="InterPro" id="IPR036465">
    <property type="entry name" value="vWFA_dom_sf"/>
</dbReference>
<sequence length="551" mass="55733">MGIRSLLRKVFGRERTEPSSPAAPTTTSTAAAVPPQAEAPSPEDRAADLVAAAFDAPAPKPTIPSARSESTTSASTAADEPAQAAETASAAQADADKAAAAGEVAAADTAGDEPTTEAPAADVSTDEAPTAAESATEPAGDRTASADAETAPAADEPAEAAPVATTAQDAESDTTDGDEASTAEATPAAHDAPAAEAAEAAEAEPATATTDEAPAATGIPEQRGDATEPAQATDTAEAEMPAPGTGEQDTAEPVVGAVDTTHTTHTDEAPAATGIPEQRGDAAEPAQATDTAEAEVPAPGTGEQDTAEATPAAGEPVAAGDGKPAYSLARLKARAAGLVGAYKAAGTVLKDAGAAGARARVYLVLDRSGSMRSYYKDGSAQQLGEQVLALAAHLDEAATVHVVFFSTDIDGTGELTLADHEGRIDEMHAAAGHMGRTSYHRAVEEVVEHYEKSGAEGPALVVFQTDGAPDAKQPARQALADTAGKPFFWQFVAFGEYEAKGFDFLRKLDADEAAGNAAFFHAGPDPRELTDDELYQGLLARFPGWLGSRDN</sequence>
<dbReference type="EMBL" id="CP071872">
    <property type="protein sequence ID" value="UNM10206.1"/>
    <property type="molecule type" value="Genomic_DNA"/>
</dbReference>
<feature type="domain" description="VWFA" evidence="2">
    <location>
        <begin position="360"/>
        <end position="538"/>
    </location>
</feature>
<dbReference type="InterPro" id="IPR002035">
    <property type="entry name" value="VWF_A"/>
</dbReference>
<reference evidence="3 4" key="1">
    <citation type="submission" date="2021-03" db="EMBL/GenBank/DDBJ databases">
        <title>Complete genome of Streptomyces formicae strain 1H-GS9 (DSM 100524).</title>
        <authorList>
            <person name="Atanasov K.E."/>
            <person name="Altabella T."/>
            <person name="Ferrer A."/>
        </authorList>
    </citation>
    <scope>NUCLEOTIDE SEQUENCE [LARGE SCALE GENOMIC DNA]</scope>
    <source>
        <strain evidence="3 4">1H-GS9</strain>
    </source>
</reference>
<evidence type="ECO:0000313" key="3">
    <source>
        <dbReference type="EMBL" id="UNM10206.1"/>
    </source>
</evidence>
<feature type="compositionally biased region" description="Low complexity" evidence="1">
    <location>
        <begin position="48"/>
        <end position="57"/>
    </location>
</feature>
<protein>
    <submittedName>
        <fullName evidence="3">VWA domain-containing protein</fullName>
    </submittedName>
</protein>
<feature type="region of interest" description="Disordered" evidence="1">
    <location>
        <begin position="1"/>
        <end position="251"/>
    </location>
</feature>
<feature type="compositionally biased region" description="Low complexity" evidence="1">
    <location>
        <begin position="182"/>
        <end position="217"/>
    </location>
</feature>
<evidence type="ECO:0000259" key="2">
    <source>
        <dbReference type="PROSITE" id="PS50234"/>
    </source>
</evidence>
<evidence type="ECO:0000256" key="1">
    <source>
        <dbReference type="SAM" id="MobiDB-lite"/>
    </source>
</evidence>
<accession>A0ABY3WI52</accession>
<feature type="compositionally biased region" description="Low complexity" evidence="1">
    <location>
        <begin position="126"/>
        <end position="169"/>
    </location>
</feature>
<evidence type="ECO:0000313" key="4">
    <source>
        <dbReference type="Proteomes" id="UP000828924"/>
    </source>
</evidence>
<dbReference type="SMART" id="SM00327">
    <property type="entry name" value="VWA"/>
    <property type="match status" value="1"/>
</dbReference>
<feature type="compositionally biased region" description="Low complexity" evidence="1">
    <location>
        <begin position="18"/>
        <end position="35"/>
    </location>
</feature>
<dbReference type="SUPFAM" id="SSF53300">
    <property type="entry name" value="vWA-like"/>
    <property type="match status" value="1"/>
</dbReference>
<feature type="compositionally biased region" description="Acidic residues" evidence="1">
    <location>
        <begin position="170"/>
        <end position="181"/>
    </location>
</feature>